<dbReference type="OrthoDB" id="9876299at2759"/>
<dbReference type="RefSeq" id="XP_012183186.1">
    <property type="nucleotide sequence ID" value="XM_012327796.1"/>
</dbReference>
<dbReference type="GeneID" id="24098814"/>
<proteinExistence type="inferred from homology"/>
<evidence type="ECO:0000256" key="1">
    <source>
        <dbReference type="ARBA" id="ARBA00006484"/>
    </source>
</evidence>
<dbReference type="Proteomes" id="UP000006352">
    <property type="component" value="Unassembled WGS sequence"/>
</dbReference>
<sequence>MPSYAIVGASRGVGLEFVRQLAADPAHVVLTFVRDPARSPHLAALVTNSRDHNIHVVQVDVVDDHRTLQVRAVLFSQYRMEIVVLTDDGRVQYAAVQVAQVTDGALDMLMYSAARMNSESLFLRLDEYDDADALDTEFLAAVRLPTNVLGFVHATNAFLPLLRARSMRKIVLLSSGAGDRAFVQRTALAEMAVYGATKAAADMAMTKFAAQLEDERVRGGLPFTVVAMAPGQVDVSATATNMPCPAAAASLRRMTAHLLDALPSFDARALHPADAVQRLLALLAALNTADSGTVRPSTEVRAMPA</sequence>
<dbReference type="Pfam" id="PF00106">
    <property type="entry name" value="adh_short"/>
    <property type="match status" value="2"/>
</dbReference>
<dbReference type="InterPro" id="IPR036291">
    <property type="entry name" value="NAD(P)-bd_dom_sf"/>
</dbReference>
<accession>J4GAL0</accession>
<evidence type="ECO:0008006" key="4">
    <source>
        <dbReference type="Google" id="ProtNLM"/>
    </source>
</evidence>
<dbReference type="InterPro" id="IPR051468">
    <property type="entry name" value="Fungal_SecMetab_SDRs"/>
</dbReference>
<dbReference type="EMBL" id="HE797133">
    <property type="protein sequence ID" value="CCM03903.1"/>
    <property type="molecule type" value="Genomic_DNA"/>
</dbReference>
<dbReference type="HOGENOM" id="CLU_010194_9_2_1"/>
<dbReference type="FunCoup" id="J4GAL0">
    <property type="interactions" value="97"/>
</dbReference>
<comment type="similarity">
    <text evidence="1">Belongs to the short-chain dehydrogenases/reductases (SDR) family.</text>
</comment>
<dbReference type="PANTHER" id="PTHR43544:SF15">
    <property type="entry name" value="CHAIN DEHYDROGENASE (ATSC), PUTATIVE (AFU_ORTHOLOGUE AFUA_3G00180)-RELATED"/>
    <property type="match status" value="1"/>
</dbReference>
<keyword evidence="3" id="KW-1185">Reference proteome</keyword>
<dbReference type="InParanoid" id="J4GAL0"/>
<organism evidence="2 3">
    <name type="scientific">Fibroporia radiculosa</name>
    <dbReference type="NCBI Taxonomy" id="599839"/>
    <lineage>
        <taxon>Eukaryota</taxon>
        <taxon>Fungi</taxon>
        <taxon>Dikarya</taxon>
        <taxon>Basidiomycota</taxon>
        <taxon>Agaricomycotina</taxon>
        <taxon>Agaricomycetes</taxon>
        <taxon>Polyporales</taxon>
        <taxon>Fibroporiaceae</taxon>
        <taxon>Fibroporia</taxon>
    </lineage>
</organism>
<gene>
    <name evidence="2" type="ORF">FIBRA_06054</name>
</gene>
<evidence type="ECO:0000313" key="2">
    <source>
        <dbReference type="EMBL" id="CCM03903.1"/>
    </source>
</evidence>
<protein>
    <recommendedName>
        <fullName evidence="4">NAD(P)-binding domain-containing protein</fullName>
    </recommendedName>
</protein>
<dbReference type="Gene3D" id="3.40.50.720">
    <property type="entry name" value="NAD(P)-binding Rossmann-like Domain"/>
    <property type="match status" value="1"/>
</dbReference>
<name>J4GAL0_9APHY</name>
<dbReference type="SUPFAM" id="SSF51735">
    <property type="entry name" value="NAD(P)-binding Rossmann-fold domains"/>
    <property type="match status" value="1"/>
</dbReference>
<dbReference type="GO" id="GO:0005737">
    <property type="term" value="C:cytoplasm"/>
    <property type="evidence" value="ECO:0007669"/>
    <property type="project" value="TreeGrafter"/>
</dbReference>
<dbReference type="AlphaFoldDB" id="J4GAL0"/>
<dbReference type="GO" id="GO:0016491">
    <property type="term" value="F:oxidoreductase activity"/>
    <property type="evidence" value="ECO:0007669"/>
    <property type="project" value="TreeGrafter"/>
</dbReference>
<dbReference type="PANTHER" id="PTHR43544">
    <property type="entry name" value="SHORT-CHAIN DEHYDROGENASE/REDUCTASE"/>
    <property type="match status" value="1"/>
</dbReference>
<dbReference type="InterPro" id="IPR002347">
    <property type="entry name" value="SDR_fam"/>
</dbReference>
<reference evidence="2 3" key="1">
    <citation type="journal article" date="2012" name="Appl. Environ. Microbiol.">
        <title>Short-read sequencing for genomic analysis of the brown rot fungus Fibroporia radiculosa.</title>
        <authorList>
            <person name="Tang J.D."/>
            <person name="Perkins A.D."/>
            <person name="Sonstegard T.S."/>
            <person name="Schroeder S.G."/>
            <person name="Burgess S.C."/>
            <person name="Diehl S.V."/>
        </authorList>
    </citation>
    <scope>NUCLEOTIDE SEQUENCE [LARGE SCALE GENOMIC DNA]</scope>
    <source>
        <strain evidence="2 3">TFFH 294</strain>
    </source>
</reference>
<evidence type="ECO:0000313" key="3">
    <source>
        <dbReference type="Proteomes" id="UP000006352"/>
    </source>
</evidence>